<dbReference type="RefSeq" id="WP_166133277.1">
    <property type="nucleotide sequence ID" value="NZ_JAAOBY010000001.1"/>
</dbReference>
<accession>A0ABR7JDA1</accession>
<gene>
    <name evidence="1" type="ORF">H8R26_03405</name>
</gene>
<evidence type="ECO:0000313" key="1">
    <source>
        <dbReference type="EMBL" id="MBC5862458.1"/>
    </source>
</evidence>
<dbReference type="EMBL" id="JACRUM010000001">
    <property type="protein sequence ID" value="MBC5862458.1"/>
    <property type="molecule type" value="Genomic_DNA"/>
</dbReference>
<comment type="caution">
    <text evidence="1">The sequence shown here is derived from an EMBL/GenBank/DDBJ whole genome shotgun (WGS) entry which is preliminary data.</text>
</comment>
<evidence type="ECO:0008006" key="3">
    <source>
        <dbReference type="Google" id="ProtNLM"/>
    </source>
</evidence>
<keyword evidence="2" id="KW-1185">Reference proteome</keyword>
<evidence type="ECO:0000313" key="2">
    <source>
        <dbReference type="Proteomes" id="UP000621670"/>
    </source>
</evidence>
<dbReference type="SUPFAM" id="SSF49464">
    <property type="entry name" value="Carboxypeptidase regulatory domain-like"/>
    <property type="match status" value="1"/>
</dbReference>
<protein>
    <recommendedName>
        <fullName evidence="3">Carboxypeptidase-like regulatory domain-containing protein</fullName>
    </recommendedName>
</protein>
<proteinExistence type="predicted"/>
<organism evidence="1 2">
    <name type="scientific">Flavobacterium turcicum</name>
    <dbReference type="NCBI Taxonomy" id="2764718"/>
    <lineage>
        <taxon>Bacteria</taxon>
        <taxon>Pseudomonadati</taxon>
        <taxon>Bacteroidota</taxon>
        <taxon>Flavobacteriia</taxon>
        <taxon>Flavobacteriales</taxon>
        <taxon>Flavobacteriaceae</taxon>
        <taxon>Flavobacterium</taxon>
    </lineage>
</organism>
<sequence length="252" mass="28221">MLQTIRIYCLFLVLFGFNLFAQNANRSIVKGRVEVVRADAAGIYVANKTTNDVVQTDAEGNFEIKATAGDALCFTAPQYKEFCLVLTAIILQKEVLSVFLKRIVNELDEVVVSEKVSATSLGIIPKGQKVYTPAERKLYTATHLNASANAGTMMGGSISADPLLNWISGRTKMLKKELQIEKKERYMQQFEALFLSDYLISKLKIPADYVKGFEYFAIEDPQFVASLQSKNKSMSQFLINDLAIKYKKIISE</sequence>
<dbReference type="InterPro" id="IPR008969">
    <property type="entry name" value="CarboxyPept-like_regulatory"/>
</dbReference>
<name>A0ABR7JDA1_9FLAO</name>
<dbReference type="Proteomes" id="UP000621670">
    <property type="component" value="Unassembled WGS sequence"/>
</dbReference>
<reference evidence="1 2" key="1">
    <citation type="submission" date="2020-08" db="EMBL/GenBank/DDBJ databases">
        <title>Description of novel Flavobacterium F-400 isolate.</title>
        <authorList>
            <person name="Saticioglu I."/>
            <person name="Duman M."/>
            <person name="Altun S."/>
        </authorList>
    </citation>
    <scope>NUCLEOTIDE SEQUENCE [LARGE SCALE GENOMIC DNA]</scope>
    <source>
        <strain evidence="1 2">F-400</strain>
    </source>
</reference>